<dbReference type="AlphaFoldDB" id="A0A918YQ10"/>
<protein>
    <submittedName>
        <fullName evidence="1">Uncharacterized protein</fullName>
    </submittedName>
</protein>
<comment type="caution">
    <text evidence="1">The sequence shown here is derived from an EMBL/GenBank/DDBJ whole genome shotgun (WGS) entry which is preliminary data.</text>
</comment>
<gene>
    <name evidence="1" type="ORF">GCM10010339_69760</name>
</gene>
<name>A0A918YQ10_9ACTN</name>
<dbReference type="EMBL" id="BMVG01000027">
    <property type="protein sequence ID" value="GHE11165.1"/>
    <property type="molecule type" value="Genomic_DNA"/>
</dbReference>
<dbReference type="Proteomes" id="UP000655443">
    <property type="component" value="Unassembled WGS sequence"/>
</dbReference>
<keyword evidence="2" id="KW-1185">Reference proteome</keyword>
<dbReference type="RefSeq" id="WP_189957620.1">
    <property type="nucleotide sequence ID" value="NZ_BMVG01000027.1"/>
</dbReference>
<evidence type="ECO:0000313" key="1">
    <source>
        <dbReference type="EMBL" id="GHE11165.1"/>
    </source>
</evidence>
<organism evidence="1 2">
    <name type="scientific">Streptomyces alanosinicus</name>
    <dbReference type="NCBI Taxonomy" id="68171"/>
    <lineage>
        <taxon>Bacteria</taxon>
        <taxon>Bacillati</taxon>
        <taxon>Actinomycetota</taxon>
        <taxon>Actinomycetes</taxon>
        <taxon>Kitasatosporales</taxon>
        <taxon>Streptomycetaceae</taxon>
        <taxon>Streptomyces</taxon>
    </lineage>
</organism>
<reference evidence="1" key="1">
    <citation type="journal article" date="2014" name="Int. J. Syst. Evol. Microbiol.">
        <title>Complete genome sequence of Corynebacterium casei LMG S-19264T (=DSM 44701T), isolated from a smear-ripened cheese.</title>
        <authorList>
            <consortium name="US DOE Joint Genome Institute (JGI-PGF)"/>
            <person name="Walter F."/>
            <person name="Albersmeier A."/>
            <person name="Kalinowski J."/>
            <person name="Ruckert C."/>
        </authorList>
    </citation>
    <scope>NUCLEOTIDE SEQUENCE</scope>
    <source>
        <strain evidence="1">JCM 4714</strain>
    </source>
</reference>
<sequence length="157" mass="16420">MPAVVATLTRARSIAARSGFTSGEAISDLQPAWYLPAGPAGAREGARRALDLLVRAVAVFERQPNGSDELGALHAGVVALAVLGVPETAARLHAAVTDHAARSGTDPGRCRRFAGPRLENRVTRLLASLPPVRSAPLARDEMVTLFTDAVTALPGWP</sequence>
<accession>A0A918YQ10</accession>
<evidence type="ECO:0000313" key="2">
    <source>
        <dbReference type="Proteomes" id="UP000655443"/>
    </source>
</evidence>
<reference evidence="1" key="2">
    <citation type="submission" date="2020-09" db="EMBL/GenBank/DDBJ databases">
        <authorList>
            <person name="Sun Q."/>
            <person name="Ohkuma M."/>
        </authorList>
    </citation>
    <scope>NUCLEOTIDE SEQUENCE</scope>
    <source>
        <strain evidence="1">JCM 4714</strain>
    </source>
</reference>
<proteinExistence type="predicted"/>